<evidence type="ECO:0000313" key="3">
    <source>
        <dbReference type="EMBL" id="KAF7598654.1"/>
    </source>
</evidence>
<dbReference type="Gene3D" id="1.25.40.10">
    <property type="entry name" value="Tetratricopeptide repeat domain"/>
    <property type="match status" value="1"/>
</dbReference>
<reference evidence="3 6" key="1">
    <citation type="submission" date="2016-08" db="EMBL/GenBank/DDBJ databases">
        <title>Candidatus Dactylopiibacterium carminicum genome sequence.</title>
        <authorList>
            <person name="Ramirez-Puebla S.T."/>
            <person name="Ormeno-Orrillo E."/>
            <person name="Vera-Ponce De Leon A."/>
            <person name="Luis L."/>
            <person name="Sanchez-Flores A."/>
            <person name="Monica R."/>
            <person name="Martinez-Romero E."/>
        </authorList>
    </citation>
    <scope>NUCLEOTIDE SEQUENCE [LARGE SCALE GENOMIC DNA]</scope>
    <source>
        <strain evidence="3">END1</strain>
    </source>
</reference>
<feature type="signal peptide" evidence="1">
    <location>
        <begin position="1"/>
        <end position="18"/>
    </location>
</feature>
<dbReference type="AlphaFoldDB" id="A0A272ERT4"/>
<protein>
    <recommendedName>
        <fullName evidence="1">Cell division coordinator CpoB</fullName>
    </recommendedName>
</protein>
<keyword evidence="1" id="KW-0132">Cell division</keyword>
<name>A0A272ERT4_9RHOO</name>
<dbReference type="Gene3D" id="1.20.5.110">
    <property type="match status" value="1"/>
</dbReference>
<comment type="subcellular location">
    <subcellularLocation>
        <location evidence="1">Periplasm</location>
    </subcellularLocation>
</comment>
<evidence type="ECO:0000259" key="2">
    <source>
        <dbReference type="Pfam" id="PF16331"/>
    </source>
</evidence>
<gene>
    <name evidence="4" type="primary">ygbF</name>
    <name evidence="1" type="synonym">cpoB</name>
    <name evidence="3" type="ORF">BGI27_12265</name>
    <name evidence="4" type="ORF">CGU29_11820</name>
</gene>
<feature type="coiled-coil region" evidence="1">
    <location>
        <begin position="26"/>
        <end position="113"/>
    </location>
</feature>
<dbReference type="InterPro" id="IPR034706">
    <property type="entry name" value="CpoB"/>
</dbReference>
<comment type="similarity">
    <text evidence="1">Belongs to the CpoB family.</text>
</comment>
<reference evidence="4 5" key="2">
    <citation type="submission" date="2017-07" db="EMBL/GenBank/DDBJ databases">
        <title>Candidatus Dactylopiibacterium carminicum, a nitrogen-fixing symbiont of the cochineal insect Dactylopius coccus and Dactylopius opuntiae (Hemiptera: Coccoidea: Dactylopiidae).</title>
        <authorList>
            <person name="Vera A."/>
        </authorList>
    </citation>
    <scope>NUCLEOTIDE SEQUENCE [LARGE SCALE GENOMIC DNA]</scope>
    <source>
        <strain evidence="4 5">NFDCM</strain>
    </source>
</reference>
<keyword evidence="6" id="KW-1185">Reference proteome</keyword>
<dbReference type="InterPro" id="IPR011990">
    <property type="entry name" value="TPR-like_helical_dom_sf"/>
</dbReference>
<dbReference type="Pfam" id="PF14559">
    <property type="entry name" value="TPR_19"/>
    <property type="match status" value="1"/>
</dbReference>
<keyword evidence="1" id="KW-0732">Signal</keyword>
<dbReference type="Pfam" id="PF16331">
    <property type="entry name" value="TolA_bind_tri"/>
    <property type="match status" value="1"/>
</dbReference>
<dbReference type="Proteomes" id="UP000623509">
    <property type="component" value="Unassembled WGS sequence"/>
</dbReference>
<dbReference type="InterPro" id="IPR032519">
    <property type="entry name" value="YbgF_tri"/>
</dbReference>
<dbReference type="EMBL" id="MDUX01000042">
    <property type="protein sequence ID" value="KAF7598654.1"/>
    <property type="molecule type" value="Genomic_DNA"/>
</dbReference>
<dbReference type="OrthoDB" id="8525418at2"/>
<comment type="function">
    <text evidence="1">Mediates coordination of peptidoglycan synthesis and outer membrane constriction during cell division.</text>
</comment>
<dbReference type="EMBL" id="NMRN01000039">
    <property type="protein sequence ID" value="PAS92420.1"/>
    <property type="molecule type" value="Genomic_DNA"/>
</dbReference>
<dbReference type="HAMAP" id="MF_02066">
    <property type="entry name" value="CpoB"/>
    <property type="match status" value="1"/>
</dbReference>
<keyword evidence="1" id="KW-0175">Coiled coil</keyword>
<evidence type="ECO:0000313" key="4">
    <source>
        <dbReference type="EMBL" id="PAS92420.1"/>
    </source>
</evidence>
<proteinExistence type="inferred from homology"/>
<evidence type="ECO:0000256" key="1">
    <source>
        <dbReference type="HAMAP-Rule" id="MF_02066"/>
    </source>
</evidence>
<keyword evidence="1" id="KW-0574">Periplasm</keyword>
<keyword evidence="1" id="KW-0131">Cell cycle</keyword>
<dbReference type="GO" id="GO:0043093">
    <property type="term" value="P:FtsZ-dependent cytokinesis"/>
    <property type="evidence" value="ECO:0007669"/>
    <property type="project" value="UniProtKB-UniRule"/>
</dbReference>
<dbReference type="GO" id="GO:0070206">
    <property type="term" value="P:protein trimerization"/>
    <property type="evidence" value="ECO:0007669"/>
    <property type="project" value="InterPro"/>
</dbReference>
<evidence type="ECO:0000313" key="6">
    <source>
        <dbReference type="Proteomes" id="UP000623509"/>
    </source>
</evidence>
<dbReference type="SUPFAM" id="SSF48452">
    <property type="entry name" value="TPR-like"/>
    <property type="match status" value="1"/>
</dbReference>
<dbReference type="InterPro" id="IPR014162">
    <property type="entry name" value="CpoB_C"/>
</dbReference>
<dbReference type="NCBIfam" id="TIGR02795">
    <property type="entry name" value="tol_pal_ybgF"/>
    <property type="match status" value="1"/>
</dbReference>
<sequence precursor="true">MRALSLIILLVASLPAHALFGDDEARRRVEDLRQSTDARLQKLEATQEVHARSQIMLNAQFERLRQEVAEIRGQVEILRNDSDLAQKRQKDFYIDLDARLRKLETVLAQLNATPTQSAPGMEPAQEAKEYEAAIGTLRSGKHVDAIIALKQFIKNWPKSSFLPGAHFWAGSALLQAQDFASAKEYFAKVSAQWPDDILAADALLGQADAEQQLGDNKSTRATLDKLVAKYPSSDAGKTAKQRIAKLKK</sequence>
<accession>A0A272ERT4</accession>
<dbReference type="GO" id="GO:0030288">
    <property type="term" value="C:outer membrane-bounded periplasmic space"/>
    <property type="evidence" value="ECO:0007669"/>
    <property type="project" value="UniProtKB-UniRule"/>
</dbReference>
<evidence type="ECO:0000313" key="5">
    <source>
        <dbReference type="Proteomes" id="UP000216107"/>
    </source>
</evidence>
<organism evidence="4 5">
    <name type="scientific">Candidatus Dactylopiibacterium carminicum</name>
    <dbReference type="NCBI Taxonomy" id="857335"/>
    <lineage>
        <taxon>Bacteria</taxon>
        <taxon>Pseudomonadati</taxon>
        <taxon>Pseudomonadota</taxon>
        <taxon>Betaproteobacteria</taxon>
        <taxon>Rhodocyclales</taxon>
        <taxon>Rhodocyclaceae</taxon>
        <taxon>Candidatus Dactylopiibacterium</taxon>
    </lineage>
</organism>
<dbReference type="Proteomes" id="UP000216107">
    <property type="component" value="Unassembled WGS sequence"/>
</dbReference>
<feature type="chain" id="PRO_5013410658" description="Cell division coordinator CpoB" evidence="1">
    <location>
        <begin position="19"/>
        <end position="248"/>
    </location>
</feature>
<feature type="domain" description="YbgF trimerisation" evidence="2">
    <location>
        <begin position="35"/>
        <end position="105"/>
    </location>
</feature>
<comment type="caution">
    <text evidence="4">The sequence shown here is derived from an EMBL/GenBank/DDBJ whole genome shotgun (WGS) entry which is preliminary data.</text>
</comment>